<dbReference type="PANTHER" id="PTHR11819:SF195">
    <property type="entry name" value="SODIUM_GLUCOSE COTRANSPORTER 4"/>
    <property type="match status" value="1"/>
</dbReference>
<keyword evidence="5 7" id="KW-0472">Membrane</keyword>
<feature type="transmembrane region" description="Helical" evidence="7">
    <location>
        <begin position="76"/>
        <end position="94"/>
    </location>
</feature>
<proteinExistence type="inferred from homology"/>
<protein>
    <submittedName>
        <fullName evidence="8">Putative symporter YidK</fullName>
    </submittedName>
</protein>
<keyword evidence="3 7" id="KW-0812">Transmembrane</keyword>
<feature type="transmembrane region" description="Helical" evidence="7">
    <location>
        <begin position="282"/>
        <end position="308"/>
    </location>
</feature>
<feature type="transmembrane region" description="Helical" evidence="7">
    <location>
        <begin position="6"/>
        <end position="22"/>
    </location>
</feature>
<dbReference type="OrthoDB" id="9814523at2"/>
<dbReference type="InterPro" id="IPR001734">
    <property type="entry name" value="Na/solute_symporter"/>
</dbReference>
<evidence type="ECO:0000313" key="9">
    <source>
        <dbReference type="Proteomes" id="UP000040453"/>
    </source>
</evidence>
<feature type="transmembrane region" description="Helical" evidence="7">
    <location>
        <begin position="328"/>
        <end position="357"/>
    </location>
</feature>
<feature type="transmembrane region" description="Helical" evidence="7">
    <location>
        <begin position="157"/>
        <end position="180"/>
    </location>
</feature>
<dbReference type="Pfam" id="PF00474">
    <property type="entry name" value="SSF"/>
    <property type="match status" value="1"/>
</dbReference>
<dbReference type="PROSITE" id="PS50283">
    <property type="entry name" value="NA_SOLUT_SYMP_3"/>
    <property type="match status" value="1"/>
</dbReference>
<feature type="transmembrane region" description="Helical" evidence="7">
    <location>
        <begin position="377"/>
        <end position="400"/>
    </location>
</feature>
<dbReference type="InterPro" id="IPR038377">
    <property type="entry name" value="Na/Glc_symporter_sf"/>
</dbReference>
<dbReference type="Proteomes" id="UP000040453">
    <property type="component" value="Unassembled WGS sequence"/>
</dbReference>
<dbReference type="EMBL" id="CDGG01000001">
    <property type="protein sequence ID" value="CEI82129.1"/>
    <property type="molecule type" value="Genomic_DNA"/>
</dbReference>
<evidence type="ECO:0000256" key="5">
    <source>
        <dbReference type="ARBA" id="ARBA00023136"/>
    </source>
</evidence>
<accession>A0A0A1MQY1</accession>
<sequence length="530" mass="58573">MNLFSIISFILVLVFIYIYAFFRTRSIDKKSSEGYFLGGRSLVGATVGMTIIMTNLSTEQLVGQNGQSYVAGMEVMAWEVTSSVAIVLLAWVFLPKYFKYGVNTISDFIEIRYDTFTKRIVSILFIFTYIVSFMPVVLYSGALIFNDLFGLDQYLGISRTTAVVIISTIIGLVGVIYLFVGGLSLIAHSDSIYAVGLLLGGMTITVLGLIALGENSFFTGLDKLLANTPEKLNAWGAVDSAMVPWPTLFLGMFFNNLYFWCTNQMIVQKALAAKNLKEAQKGAIFVGFFKISGLFFLVLPGVIAYNIFGDGIQMDLAYPALVAEVLPNWAAGLFGAVVFGAIMSSFVGALSATVTLFSLDFYKPVINKQATNRQIALVGRVLTIIIGIIVIVIAPFISLFPQGLFAVLQEFNGLYSMPLLAIIVVGFYSKKTSALGAKIAFIFHIVVYALSKVVIPDIHYLYVWSVLFLADLAIIYFYSQKRPEKDDFQFEKYQSKVDITPWKHVRWTGIVILVIVVASYVVFSPLVLAK</sequence>
<reference evidence="8 9" key="1">
    <citation type="submission" date="2014-11" db="EMBL/GenBank/DDBJ databases">
        <authorList>
            <person name="Urmite Genomes Urmite Genomes"/>
        </authorList>
    </citation>
    <scope>NUCLEOTIDE SEQUENCE [LARGE SCALE GENOMIC DNA]</scope>
    <source>
        <strain evidence="8 9">Oc5</strain>
    </source>
</reference>
<keyword evidence="9" id="KW-1185">Reference proteome</keyword>
<dbReference type="PANTHER" id="PTHR11819">
    <property type="entry name" value="SOLUTE CARRIER FAMILY 5"/>
    <property type="match status" value="1"/>
</dbReference>
<name>A0A0A1MQY1_9BACI</name>
<feature type="transmembrane region" description="Helical" evidence="7">
    <location>
        <begin position="192"/>
        <end position="212"/>
    </location>
</feature>
<feature type="transmembrane region" description="Helical" evidence="7">
    <location>
        <begin position="34"/>
        <end position="56"/>
    </location>
</feature>
<comment type="subcellular location">
    <subcellularLocation>
        <location evidence="1">Membrane</location>
        <topology evidence="1">Multi-pass membrane protein</topology>
    </subcellularLocation>
</comment>
<dbReference type="GO" id="GO:0005886">
    <property type="term" value="C:plasma membrane"/>
    <property type="evidence" value="ECO:0007669"/>
    <property type="project" value="TreeGrafter"/>
</dbReference>
<evidence type="ECO:0000313" key="8">
    <source>
        <dbReference type="EMBL" id="CEI82129.1"/>
    </source>
</evidence>
<feature type="transmembrane region" description="Helical" evidence="7">
    <location>
        <begin position="461"/>
        <end position="479"/>
    </location>
</feature>
<evidence type="ECO:0000256" key="3">
    <source>
        <dbReference type="ARBA" id="ARBA00022692"/>
    </source>
</evidence>
<evidence type="ECO:0000256" key="2">
    <source>
        <dbReference type="ARBA" id="ARBA00006434"/>
    </source>
</evidence>
<gene>
    <name evidence="8" type="primary">yidK_2</name>
    <name evidence="8" type="ORF">BN997_01987</name>
</gene>
<dbReference type="NCBIfam" id="TIGR00813">
    <property type="entry name" value="sss"/>
    <property type="match status" value="1"/>
</dbReference>
<feature type="transmembrane region" description="Helical" evidence="7">
    <location>
        <begin position="120"/>
        <end position="145"/>
    </location>
</feature>
<dbReference type="Gene3D" id="1.20.1730.10">
    <property type="entry name" value="Sodium/glucose cotransporter"/>
    <property type="match status" value="1"/>
</dbReference>
<dbReference type="NCBIfam" id="NF007790">
    <property type="entry name" value="PRK10484.1"/>
    <property type="match status" value="1"/>
</dbReference>
<dbReference type="RefSeq" id="WP_042531736.1">
    <property type="nucleotide sequence ID" value="NZ_CDGG01000001.1"/>
</dbReference>
<evidence type="ECO:0000256" key="7">
    <source>
        <dbReference type="SAM" id="Phobius"/>
    </source>
</evidence>
<dbReference type="AlphaFoldDB" id="A0A0A1MQY1"/>
<keyword evidence="4 7" id="KW-1133">Transmembrane helix</keyword>
<evidence type="ECO:0000256" key="4">
    <source>
        <dbReference type="ARBA" id="ARBA00022989"/>
    </source>
</evidence>
<feature type="transmembrane region" description="Helical" evidence="7">
    <location>
        <begin position="242"/>
        <end position="261"/>
    </location>
</feature>
<feature type="transmembrane region" description="Helical" evidence="7">
    <location>
        <begin position="435"/>
        <end position="455"/>
    </location>
</feature>
<feature type="transmembrane region" description="Helical" evidence="7">
    <location>
        <begin position="505"/>
        <end position="528"/>
    </location>
</feature>
<feature type="transmembrane region" description="Helical" evidence="7">
    <location>
        <begin position="412"/>
        <end position="428"/>
    </location>
</feature>
<evidence type="ECO:0000256" key="6">
    <source>
        <dbReference type="RuleBase" id="RU362091"/>
    </source>
</evidence>
<organism evidence="8 9">
    <name type="scientific">Oceanobacillus oncorhynchi</name>
    <dbReference type="NCBI Taxonomy" id="545501"/>
    <lineage>
        <taxon>Bacteria</taxon>
        <taxon>Bacillati</taxon>
        <taxon>Bacillota</taxon>
        <taxon>Bacilli</taxon>
        <taxon>Bacillales</taxon>
        <taxon>Bacillaceae</taxon>
        <taxon>Oceanobacillus</taxon>
    </lineage>
</organism>
<evidence type="ECO:0000256" key="1">
    <source>
        <dbReference type="ARBA" id="ARBA00004141"/>
    </source>
</evidence>
<comment type="similarity">
    <text evidence="2 6">Belongs to the sodium:solute symporter (SSF) (TC 2.A.21) family.</text>
</comment>
<dbReference type="CDD" id="cd10328">
    <property type="entry name" value="SLC5sbd_YidK"/>
    <property type="match status" value="1"/>
</dbReference>
<dbReference type="GO" id="GO:0005412">
    <property type="term" value="F:D-glucose:sodium symporter activity"/>
    <property type="evidence" value="ECO:0007669"/>
    <property type="project" value="TreeGrafter"/>
</dbReference>